<keyword evidence="4" id="KW-0547">Nucleotide-binding</keyword>
<reference evidence="10 11" key="1">
    <citation type="submission" date="2020-07" db="EMBL/GenBank/DDBJ databases">
        <title>Sequencing the genomes of 1000 actinobacteria strains.</title>
        <authorList>
            <person name="Klenk H.-P."/>
        </authorList>
    </citation>
    <scope>NUCLEOTIDE SEQUENCE [LARGE SCALE GENOMIC DNA]</scope>
    <source>
        <strain evidence="10 11">DSM 44442</strain>
    </source>
</reference>
<sequence>MLLKKLIFLATQRSQNTDINRPSLSTVDGGFQSLEHIANWVRFADTKATILTAGLGVVVTMLMTNSKIITTAITSGCVAAFTVGILAIISSAAFLWTLFWLMRAISPQRNVSYAEINRFAWPSLANTTPTELIAHINRVDVQNDTWHQVIDLSKIAARKFNACNKAVRGFASLAFFGFFCLATAIFFTS</sequence>
<evidence type="ECO:0000313" key="10">
    <source>
        <dbReference type="EMBL" id="NYJ33687.1"/>
    </source>
</evidence>
<name>A0A7Z0EKQ3_9ACTN</name>
<dbReference type="AlphaFoldDB" id="A0A7Z0EKQ3"/>
<evidence type="ECO:0000256" key="8">
    <source>
        <dbReference type="SAM" id="Phobius"/>
    </source>
</evidence>
<comment type="caution">
    <text evidence="10">The sequence shown here is derived from an EMBL/GenBank/DDBJ whole genome shotgun (WGS) entry which is preliminary data.</text>
</comment>
<dbReference type="Proteomes" id="UP000572051">
    <property type="component" value="Unassembled WGS sequence"/>
</dbReference>
<accession>A0A7Z0EKQ3</accession>
<evidence type="ECO:0000256" key="5">
    <source>
        <dbReference type="ARBA" id="ARBA00022989"/>
    </source>
</evidence>
<gene>
    <name evidence="10" type="ORF">HNR10_001568</name>
</gene>
<keyword evidence="6" id="KW-0051">Antiviral defense</keyword>
<feature type="transmembrane region" description="Helical" evidence="8">
    <location>
        <begin position="78"/>
        <end position="101"/>
    </location>
</feature>
<feature type="transmembrane region" description="Helical" evidence="8">
    <location>
        <begin position="166"/>
        <end position="187"/>
    </location>
</feature>
<dbReference type="EMBL" id="JACCFS010000001">
    <property type="protein sequence ID" value="NYJ33687.1"/>
    <property type="molecule type" value="Genomic_DNA"/>
</dbReference>
<evidence type="ECO:0000256" key="4">
    <source>
        <dbReference type="ARBA" id="ARBA00022741"/>
    </source>
</evidence>
<evidence type="ECO:0000256" key="6">
    <source>
        <dbReference type="ARBA" id="ARBA00023118"/>
    </source>
</evidence>
<dbReference type="InterPro" id="IPR043760">
    <property type="entry name" value="PycTM_dom"/>
</dbReference>
<dbReference type="Pfam" id="PF18967">
    <property type="entry name" value="PycTM"/>
    <property type="match status" value="1"/>
</dbReference>
<evidence type="ECO:0000259" key="9">
    <source>
        <dbReference type="Pfam" id="PF18967"/>
    </source>
</evidence>
<keyword evidence="7 8" id="KW-0472">Membrane</keyword>
<evidence type="ECO:0000256" key="7">
    <source>
        <dbReference type="ARBA" id="ARBA00023136"/>
    </source>
</evidence>
<evidence type="ECO:0000313" key="11">
    <source>
        <dbReference type="Proteomes" id="UP000572051"/>
    </source>
</evidence>
<feature type="transmembrane region" description="Helical" evidence="8">
    <location>
        <begin position="48"/>
        <end position="66"/>
    </location>
</feature>
<protein>
    <recommendedName>
        <fullName evidence="9">Pycsar effector protein domain-containing protein</fullName>
    </recommendedName>
</protein>
<keyword evidence="2" id="KW-1003">Cell membrane</keyword>
<evidence type="ECO:0000256" key="3">
    <source>
        <dbReference type="ARBA" id="ARBA00022692"/>
    </source>
</evidence>
<proteinExistence type="predicted"/>
<organism evidence="10 11">
    <name type="scientific">Nocardiopsis aegyptia</name>
    <dbReference type="NCBI Taxonomy" id="220378"/>
    <lineage>
        <taxon>Bacteria</taxon>
        <taxon>Bacillati</taxon>
        <taxon>Actinomycetota</taxon>
        <taxon>Actinomycetes</taxon>
        <taxon>Streptosporangiales</taxon>
        <taxon>Nocardiopsidaceae</taxon>
        <taxon>Nocardiopsis</taxon>
    </lineage>
</organism>
<keyword evidence="11" id="KW-1185">Reference proteome</keyword>
<keyword evidence="5 8" id="KW-1133">Transmembrane helix</keyword>
<keyword evidence="3 8" id="KW-0812">Transmembrane</keyword>
<evidence type="ECO:0000256" key="1">
    <source>
        <dbReference type="ARBA" id="ARBA00004236"/>
    </source>
</evidence>
<comment type="subcellular location">
    <subcellularLocation>
        <location evidence="1">Cell membrane</location>
    </subcellularLocation>
</comment>
<feature type="domain" description="Pycsar effector protein" evidence="9">
    <location>
        <begin position="33"/>
        <end position="184"/>
    </location>
</feature>
<evidence type="ECO:0000256" key="2">
    <source>
        <dbReference type="ARBA" id="ARBA00022475"/>
    </source>
</evidence>
<dbReference type="RefSeq" id="WP_179822013.1">
    <property type="nucleotide sequence ID" value="NZ_JACCFS010000001.1"/>
</dbReference>